<sequence length="127" mass="15150">MMSENCFCGSALPYGQCCELVHSNLKNAETCEQLMRARYTAFVLQKIDFIYETFHPQTRRFQNKKEIEQWSRESNWQELNILKTTPSTVEFKAIYLDRNMVLQEHHEKSNFKKLQGIWYYVDGKLLA</sequence>
<dbReference type="Proteomes" id="UP001363035">
    <property type="component" value="Unassembled WGS sequence"/>
</dbReference>
<dbReference type="Pfam" id="PF17775">
    <property type="entry name" value="YchJ_M-like"/>
    <property type="match status" value="1"/>
</dbReference>
<dbReference type="InterPro" id="IPR048469">
    <property type="entry name" value="YchJ-like_M"/>
</dbReference>
<dbReference type="InterPro" id="IPR004027">
    <property type="entry name" value="SEC_C_motif"/>
</dbReference>
<proteinExistence type="predicted"/>
<dbReference type="PANTHER" id="PTHR33747">
    <property type="entry name" value="UPF0225 PROTEIN SCO1677"/>
    <property type="match status" value="1"/>
</dbReference>
<name>A0ABU8I7W4_9SPHI</name>
<evidence type="ECO:0000259" key="1">
    <source>
        <dbReference type="Pfam" id="PF17775"/>
    </source>
</evidence>
<feature type="domain" description="YchJ-like middle NTF2-like" evidence="1">
    <location>
        <begin position="30"/>
        <end position="123"/>
    </location>
</feature>
<organism evidence="2 3">
    <name type="scientific">Sphingobacterium tenebrionis</name>
    <dbReference type="NCBI Taxonomy" id="3111775"/>
    <lineage>
        <taxon>Bacteria</taxon>
        <taxon>Pseudomonadati</taxon>
        <taxon>Bacteroidota</taxon>
        <taxon>Sphingobacteriia</taxon>
        <taxon>Sphingobacteriales</taxon>
        <taxon>Sphingobacteriaceae</taxon>
        <taxon>Sphingobacterium</taxon>
    </lineage>
</organism>
<gene>
    <name evidence="2" type="ORF">VJ786_11975</name>
</gene>
<dbReference type="SUPFAM" id="SSF54427">
    <property type="entry name" value="NTF2-like"/>
    <property type="match status" value="1"/>
</dbReference>
<dbReference type="InterPro" id="IPR032710">
    <property type="entry name" value="NTF2-like_dom_sf"/>
</dbReference>
<protein>
    <submittedName>
        <fullName evidence="2">YchJ family metal-binding protein</fullName>
    </submittedName>
</protein>
<dbReference type="EMBL" id="JAYLLN010000030">
    <property type="protein sequence ID" value="MEI5985617.1"/>
    <property type="molecule type" value="Genomic_DNA"/>
</dbReference>
<dbReference type="Gene3D" id="3.10.450.50">
    <property type="match status" value="1"/>
</dbReference>
<evidence type="ECO:0000313" key="3">
    <source>
        <dbReference type="Proteomes" id="UP001363035"/>
    </source>
</evidence>
<keyword evidence="3" id="KW-1185">Reference proteome</keyword>
<evidence type="ECO:0000313" key="2">
    <source>
        <dbReference type="EMBL" id="MEI5985617.1"/>
    </source>
</evidence>
<dbReference type="RefSeq" id="WP_245153303.1">
    <property type="nucleotide sequence ID" value="NZ_JAYLLN010000030.1"/>
</dbReference>
<comment type="caution">
    <text evidence="2">The sequence shown here is derived from an EMBL/GenBank/DDBJ whole genome shotgun (WGS) entry which is preliminary data.</text>
</comment>
<dbReference type="PANTHER" id="PTHR33747:SF1">
    <property type="entry name" value="ADENYLATE CYCLASE-ASSOCIATED CAP C-TERMINAL DOMAIN-CONTAINING PROTEIN"/>
    <property type="match status" value="1"/>
</dbReference>
<accession>A0ABU8I7W4</accession>
<reference evidence="2 3" key="1">
    <citation type="submission" date="2024-01" db="EMBL/GenBank/DDBJ databases">
        <title>Sphingobacterium tenebrionis sp. nov., a novel endophyte isolated from tenebrio molitor intestines.</title>
        <authorList>
            <person name="Zhang C."/>
        </authorList>
    </citation>
    <scope>NUCLEOTIDE SEQUENCE [LARGE SCALE GENOMIC DNA]</scope>
    <source>
        <strain evidence="2 3">PU5-4</strain>
    </source>
</reference>
<dbReference type="Pfam" id="PF02810">
    <property type="entry name" value="SEC-C"/>
    <property type="match status" value="1"/>
</dbReference>